<feature type="transmembrane region" description="Helical" evidence="1">
    <location>
        <begin position="241"/>
        <end position="271"/>
    </location>
</feature>
<feature type="transmembrane region" description="Helical" evidence="1">
    <location>
        <begin position="93"/>
        <end position="109"/>
    </location>
</feature>
<evidence type="ECO:0000313" key="2">
    <source>
        <dbReference type="EMBL" id="RAW57271.1"/>
    </source>
</evidence>
<dbReference type="AlphaFoldDB" id="A0A329U5M4"/>
<sequence>MLLYWVPSVITVLIQGRNVVDNANNIYFIGNKFNVAYLNVILLCFNLYLMRRDNNERQRFVLSLKIRHSSVLNGLFYFLIIYLDLYMKAYTGLFMIIFVLLLSFISRLFKFKINRRWTGFLNFISSPIVLVVSVILSGIVTVALDAIMSLPTIATYLGTIGKTGNILSRTLIYKNLGEIISKKPWIGYGYGTAVVSRYFGPNAQNGLAQVAIQAGIIGVVLMLLITYHCGKMGKNSGGRTAPFLFGVYAFILSATVEITLGGSFLILLAFYCVCGWERKVKEET</sequence>
<evidence type="ECO:0008006" key="4">
    <source>
        <dbReference type="Google" id="ProtNLM"/>
    </source>
</evidence>
<gene>
    <name evidence="2" type="ORF">C4N24_08635</name>
</gene>
<feature type="transmembrane region" description="Helical" evidence="1">
    <location>
        <begin position="207"/>
        <end position="229"/>
    </location>
</feature>
<keyword evidence="1" id="KW-0812">Transmembrane</keyword>
<proteinExistence type="predicted"/>
<evidence type="ECO:0000313" key="3">
    <source>
        <dbReference type="Proteomes" id="UP000251281"/>
    </source>
</evidence>
<organism evidence="2 3">
    <name type="scientific">Faecalibacterium prausnitzii</name>
    <dbReference type="NCBI Taxonomy" id="853"/>
    <lineage>
        <taxon>Bacteria</taxon>
        <taxon>Bacillati</taxon>
        <taxon>Bacillota</taxon>
        <taxon>Clostridia</taxon>
        <taxon>Eubacteriales</taxon>
        <taxon>Oscillospiraceae</taxon>
        <taxon>Faecalibacterium</taxon>
    </lineage>
</organism>
<feature type="transmembrane region" description="Helical" evidence="1">
    <location>
        <begin position="121"/>
        <end position="144"/>
    </location>
</feature>
<keyword evidence="1" id="KW-0472">Membrane</keyword>
<keyword evidence="1" id="KW-1133">Transmembrane helix</keyword>
<reference evidence="2 3" key="1">
    <citation type="submission" date="2018-02" db="EMBL/GenBank/DDBJ databases">
        <title>Complete genome sequencing of Faecalibacterium prausnitzii strains isolated from the human gut.</title>
        <authorList>
            <person name="Fitzgerald B.C."/>
            <person name="Shkoporov A.N."/>
            <person name="Ross P.R."/>
            <person name="Hill C."/>
        </authorList>
    </citation>
    <scope>NUCLEOTIDE SEQUENCE [LARGE SCALE GENOMIC DNA]</scope>
    <source>
        <strain evidence="2 3">APC923/51-1</strain>
    </source>
</reference>
<feature type="transmembrane region" description="Helical" evidence="1">
    <location>
        <begin position="70"/>
        <end position="87"/>
    </location>
</feature>
<protein>
    <recommendedName>
        <fullName evidence="4">Oligosaccharide repeat unit polymerase</fullName>
    </recommendedName>
</protein>
<evidence type="ECO:0000256" key="1">
    <source>
        <dbReference type="SAM" id="Phobius"/>
    </source>
</evidence>
<accession>A0A329U5M4</accession>
<feature type="transmembrane region" description="Helical" evidence="1">
    <location>
        <begin position="26"/>
        <end position="49"/>
    </location>
</feature>
<comment type="caution">
    <text evidence="2">The sequence shown here is derived from an EMBL/GenBank/DDBJ whole genome shotgun (WGS) entry which is preliminary data.</text>
</comment>
<dbReference type="EMBL" id="PRLD01000007">
    <property type="protein sequence ID" value="RAW57271.1"/>
    <property type="molecule type" value="Genomic_DNA"/>
</dbReference>
<name>A0A329U5M4_9FIRM</name>
<dbReference type="Proteomes" id="UP000251281">
    <property type="component" value="Unassembled WGS sequence"/>
</dbReference>